<name>A0A161MQR8_TRIIF</name>
<feature type="region of interest" description="Disordered" evidence="11">
    <location>
        <begin position="121"/>
        <end position="189"/>
    </location>
</feature>
<evidence type="ECO:0000256" key="5">
    <source>
        <dbReference type="ARBA" id="ARBA00021471"/>
    </source>
</evidence>
<sequence>STPQSRDIFGAEFSGTPSHHRVLKPPGGGSSDIFGTNSAQETNVRRVRNHLASNVFLSDEPSPAATMMNSGNGASAAVAASTTLAKQQSGNDSFCRLFGPPSPPKSAAKPIHKLQSNILPTEQDERENNGNTEHVNGDNTDGGHNGEQQAMVNGNSQPVMNGNRTTNNGAASTNPRTRVPPGGFSSGLW</sequence>
<keyword evidence="7" id="KW-0597">Phosphoprotein</keyword>
<evidence type="ECO:0000256" key="7">
    <source>
        <dbReference type="ARBA" id="ARBA00022553"/>
    </source>
</evidence>
<evidence type="ECO:0000313" key="12">
    <source>
        <dbReference type="EMBL" id="JAS01019.1"/>
    </source>
</evidence>
<keyword evidence="10" id="KW-0539">Nucleus</keyword>
<comment type="subcellular location">
    <subcellularLocation>
        <location evidence="3">Cytoplasm</location>
        <location evidence="3">Cytoskeleton</location>
        <location evidence="3">Spindle</location>
    </subcellularLocation>
    <subcellularLocation>
        <location evidence="2">Nucleus</location>
    </subcellularLocation>
</comment>
<organism evidence="12">
    <name type="scientific">Triatoma infestans</name>
    <name type="common">Assassin bug</name>
    <dbReference type="NCBI Taxonomy" id="30076"/>
    <lineage>
        <taxon>Eukaryota</taxon>
        <taxon>Metazoa</taxon>
        <taxon>Ecdysozoa</taxon>
        <taxon>Arthropoda</taxon>
        <taxon>Hexapoda</taxon>
        <taxon>Insecta</taxon>
        <taxon>Pterygota</taxon>
        <taxon>Neoptera</taxon>
        <taxon>Paraneoptera</taxon>
        <taxon>Hemiptera</taxon>
        <taxon>Heteroptera</taxon>
        <taxon>Panheteroptera</taxon>
        <taxon>Cimicomorpha</taxon>
        <taxon>Reduviidae</taxon>
        <taxon>Triatominae</taxon>
        <taxon>Triatoma</taxon>
    </lineage>
</organism>
<evidence type="ECO:0000256" key="3">
    <source>
        <dbReference type="ARBA" id="ARBA00004186"/>
    </source>
</evidence>
<evidence type="ECO:0000256" key="11">
    <source>
        <dbReference type="SAM" id="MobiDB-lite"/>
    </source>
</evidence>
<proteinExistence type="inferred from homology"/>
<feature type="compositionally biased region" description="Polar residues" evidence="11">
    <location>
        <begin position="129"/>
        <end position="139"/>
    </location>
</feature>
<accession>A0A161MQR8</accession>
<evidence type="ECO:0000256" key="10">
    <source>
        <dbReference type="ARBA" id="ARBA00023242"/>
    </source>
</evidence>
<dbReference type="PANTHER" id="PTHR34930">
    <property type="entry name" value="GEO05313P1"/>
    <property type="match status" value="1"/>
</dbReference>
<dbReference type="Pfam" id="PF17054">
    <property type="entry name" value="JUPITER"/>
    <property type="match status" value="1"/>
</dbReference>
<feature type="compositionally biased region" description="Polar residues" evidence="11">
    <location>
        <begin position="146"/>
        <end position="176"/>
    </location>
</feature>
<dbReference type="InterPro" id="IPR033335">
    <property type="entry name" value="JUPITER"/>
</dbReference>
<dbReference type="PANTHER" id="PTHR34930:SF2">
    <property type="entry name" value="MICROTUBULE-ASSOCIATED PROTEIN JUPITER"/>
    <property type="match status" value="1"/>
</dbReference>
<feature type="non-terminal residue" evidence="12">
    <location>
        <position position="1"/>
    </location>
</feature>
<comment type="function">
    <text evidence="1">Binds to all microtubule populations.</text>
</comment>
<keyword evidence="6" id="KW-0963">Cytoplasm</keyword>
<dbReference type="GO" id="GO:0005819">
    <property type="term" value="C:spindle"/>
    <property type="evidence" value="ECO:0007669"/>
    <property type="project" value="UniProtKB-SubCell"/>
</dbReference>
<reference evidence="12" key="1">
    <citation type="submission" date="2016-04" db="EMBL/GenBank/DDBJ databases">
        <authorList>
            <person name="Calderon-Fernandez G.M.Sr."/>
        </authorList>
    </citation>
    <scope>NUCLEOTIDE SEQUENCE</scope>
    <source>
        <strain evidence="12">Int1</strain>
        <tissue evidence="12">Integument</tissue>
    </source>
</reference>
<keyword evidence="8" id="KW-0493">Microtubule</keyword>
<dbReference type="GO" id="GO:0005874">
    <property type="term" value="C:microtubule"/>
    <property type="evidence" value="ECO:0007669"/>
    <property type="project" value="UniProtKB-KW"/>
</dbReference>
<evidence type="ECO:0000256" key="4">
    <source>
        <dbReference type="ARBA" id="ARBA00005344"/>
    </source>
</evidence>
<evidence type="ECO:0000256" key="1">
    <source>
        <dbReference type="ARBA" id="ARBA00003805"/>
    </source>
</evidence>
<evidence type="ECO:0000256" key="8">
    <source>
        <dbReference type="ARBA" id="ARBA00022701"/>
    </source>
</evidence>
<dbReference type="AlphaFoldDB" id="A0A161MQR8"/>
<evidence type="ECO:0000256" key="2">
    <source>
        <dbReference type="ARBA" id="ARBA00004123"/>
    </source>
</evidence>
<reference evidence="12" key="2">
    <citation type="journal article" date="2017" name="J. Med. Entomol.">
        <title>Transcriptome Analysis of the Triatoma infestans (Hemiptera: Reduviidae) Integument.</title>
        <authorList>
            <person name="Calderon-Fernandez G.M."/>
            <person name="Moriconi D.E."/>
            <person name="Dulbecco A.B."/>
            <person name="Juarez M.P."/>
        </authorList>
    </citation>
    <scope>NUCLEOTIDE SEQUENCE</scope>
    <source>
        <strain evidence="12">Int1</strain>
        <tissue evidence="12">Integument</tissue>
    </source>
</reference>
<comment type="similarity">
    <text evidence="4">Belongs to the MAP Jupiter family.</text>
</comment>
<dbReference type="EMBL" id="GEMB01002161">
    <property type="protein sequence ID" value="JAS01019.1"/>
    <property type="molecule type" value="Transcribed_RNA"/>
</dbReference>
<feature type="region of interest" description="Disordered" evidence="11">
    <location>
        <begin position="1"/>
        <end position="38"/>
    </location>
</feature>
<evidence type="ECO:0000256" key="9">
    <source>
        <dbReference type="ARBA" id="ARBA00023212"/>
    </source>
</evidence>
<evidence type="ECO:0000256" key="6">
    <source>
        <dbReference type="ARBA" id="ARBA00022490"/>
    </source>
</evidence>
<keyword evidence="9" id="KW-0206">Cytoskeleton</keyword>
<dbReference type="GO" id="GO:0005634">
    <property type="term" value="C:nucleus"/>
    <property type="evidence" value="ECO:0007669"/>
    <property type="project" value="UniProtKB-SubCell"/>
</dbReference>
<protein>
    <recommendedName>
        <fullName evidence="5">Microtubule-associated protein Jupiter</fullName>
    </recommendedName>
</protein>